<reference evidence="1 2" key="1">
    <citation type="submission" date="2020-08" db="EMBL/GenBank/DDBJ databases">
        <title>Genomic Encyclopedia of Type Strains, Phase IV (KMG-IV): sequencing the most valuable type-strain genomes for metagenomic binning, comparative biology and taxonomic classification.</title>
        <authorList>
            <person name="Goeker M."/>
        </authorList>
    </citation>
    <scope>NUCLEOTIDE SEQUENCE [LARGE SCALE GENOMIC DNA]</scope>
    <source>
        <strain evidence="1 2">DSM 19371</strain>
    </source>
</reference>
<dbReference type="Proteomes" id="UP000590524">
    <property type="component" value="Unassembled WGS sequence"/>
</dbReference>
<protein>
    <submittedName>
        <fullName evidence="1">Uncharacterized protein</fullName>
    </submittedName>
</protein>
<proteinExistence type="predicted"/>
<evidence type="ECO:0000313" key="1">
    <source>
        <dbReference type="EMBL" id="MBB4149100.1"/>
    </source>
</evidence>
<organism evidence="1 2">
    <name type="scientific">Sphingobium scionense</name>
    <dbReference type="NCBI Taxonomy" id="1404341"/>
    <lineage>
        <taxon>Bacteria</taxon>
        <taxon>Pseudomonadati</taxon>
        <taxon>Pseudomonadota</taxon>
        <taxon>Alphaproteobacteria</taxon>
        <taxon>Sphingomonadales</taxon>
        <taxon>Sphingomonadaceae</taxon>
        <taxon>Sphingobium</taxon>
    </lineage>
</organism>
<dbReference type="AlphaFoldDB" id="A0A7W6PXL7"/>
<name>A0A7W6PXL7_9SPHN</name>
<sequence>MTLSRPPLSLDAALARIAGQLPGDWERMAALTGYQKRTVQKWGAFDVASDEGEARDIPMRAAIVLDIEYRRAGGAGRPIYDAYGYLLGVDEEERFADAFDILRHAVDVVREVGQAKAALLEAALPDATDADRRDAQREIIEAIEAMKAALLNLERQTPPRLVAPP</sequence>
<accession>A0A7W6PXL7</accession>
<gene>
    <name evidence="1" type="ORF">GGQ90_002889</name>
</gene>
<dbReference type="EMBL" id="JACIEU010000011">
    <property type="protein sequence ID" value="MBB4149100.1"/>
    <property type="molecule type" value="Genomic_DNA"/>
</dbReference>
<comment type="caution">
    <text evidence="1">The sequence shown here is derived from an EMBL/GenBank/DDBJ whole genome shotgun (WGS) entry which is preliminary data.</text>
</comment>
<keyword evidence="2" id="KW-1185">Reference proteome</keyword>
<evidence type="ECO:0000313" key="2">
    <source>
        <dbReference type="Proteomes" id="UP000590524"/>
    </source>
</evidence>
<dbReference type="RefSeq" id="WP_188082744.1">
    <property type="nucleotide sequence ID" value="NZ_JACIEU010000011.1"/>
</dbReference>